<feature type="domain" description="Protein kinase" evidence="7">
    <location>
        <begin position="4"/>
        <end position="277"/>
    </location>
</feature>
<keyword evidence="3" id="KW-0418">Kinase</keyword>
<dbReference type="SMART" id="SM00220">
    <property type="entry name" value="S_TKc"/>
    <property type="match status" value="1"/>
</dbReference>
<dbReference type="AlphaFoldDB" id="A0AAV1DHS3"/>
<evidence type="ECO:0000256" key="4">
    <source>
        <dbReference type="ARBA" id="ARBA00022840"/>
    </source>
</evidence>
<dbReference type="InterPro" id="IPR008271">
    <property type="entry name" value="Ser/Thr_kinase_AS"/>
</dbReference>
<dbReference type="PROSITE" id="PS50011">
    <property type="entry name" value="PROTEIN_KINASE_DOM"/>
    <property type="match status" value="1"/>
</dbReference>
<gene>
    <name evidence="8" type="ORF">OLC1_LOCUS15731</name>
</gene>
<comment type="similarity">
    <text evidence="6">Belongs to the protein kinase superfamily.</text>
</comment>
<feature type="binding site" evidence="5">
    <location>
        <position position="32"/>
    </location>
    <ligand>
        <name>ATP</name>
        <dbReference type="ChEBI" id="CHEBI:30616"/>
    </ligand>
</feature>
<reference evidence="8" key="1">
    <citation type="submission" date="2023-03" db="EMBL/GenBank/DDBJ databases">
        <authorList>
            <person name="Julca I."/>
        </authorList>
    </citation>
    <scope>NUCLEOTIDE SEQUENCE</scope>
</reference>
<dbReference type="Proteomes" id="UP001161247">
    <property type="component" value="Chromosome 5"/>
</dbReference>
<evidence type="ECO:0000256" key="6">
    <source>
        <dbReference type="RuleBase" id="RU000304"/>
    </source>
</evidence>
<evidence type="ECO:0000256" key="2">
    <source>
        <dbReference type="ARBA" id="ARBA00022741"/>
    </source>
</evidence>
<dbReference type="PROSITE" id="PS51257">
    <property type="entry name" value="PROKAR_LIPOPROTEIN"/>
    <property type="match status" value="1"/>
</dbReference>
<dbReference type="InterPro" id="IPR000719">
    <property type="entry name" value="Prot_kinase_dom"/>
</dbReference>
<keyword evidence="9" id="KW-1185">Reference proteome</keyword>
<dbReference type="Gene3D" id="1.10.510.10">
    <property type="entry name" value="Transferase(Phosphotransferase) domain 1"/>
    <property type="match status" value="1"/>
</dbReference>
<keyword evidence="2 5" id="KW-0547">Nucleotide-binding</keyword>
<dbReference type="GO" id="GO:0007165">
    <property type="term" value="P:signal transduction"/>
    <property type="evidence" value="ECO:0007669"/>
    <property type="project" value="TreeGrafter"/>
</dbReference>
<dbReference type="PANTHER" id="PTHR48011:SF18">
    <property type="entry name" value="MITOGEN-ACTIVATED PROTEIN KINASE KINASE KINASE 19-RELATED"/>
    <property type="match status" value="1"/>
</dbReference>
<evidence type="ECO:0000259" key="7">
    <source>
        <dbReference type="PROSITE" id="PS50011"/>
    </source>
</evidence>
<dbReference type="InterPro" id="IPR017441">
    <property type="entry name" value="Protein_kinase_ATP_BS"/>
</dbReference>
<keyword evidence="1" id="KW-0808">Transferase</keyword>
<keyword evidence="6" id="KW-0723">Serine/threonine-protein kinase</keyword>
<dbReference type="GO" id="GO:0004674">
    <property type="term" value="F:protein serine/threonine kinase activity"/>
    <property type="evidence" value="ECO:0007669"/>
    <property type="project" value="UniProtKB-KW"/>
</dbReference>
<dbReference type="Pfam" id="PF00069">
    <property type="entry name" value="Pkinase"/>
    <property type="match status" value="1"/>
</dbReference>
<dbReference type="InterPro" id="IPR011009">
    <property type="entry name" value="Kinase-like_dom_sf"/>
</dbReference>
<dbReference type="InterPro" id="IPR052751">
    <property type="entry name" value="Plant_MAPKKK"/>
</dbReference>
<evidence type="ECO:0000256" key="5">
    <source>
        <dbReference type="PROSITE-ProRule" id="PRU10141"/>
    </source>
</evidence>
<dbReference type="PANTHER" id="PTHR48011">
    <property type="entry name" value="CCR4-NOT TRANSCRIPTIONAL COMPLEX SUBUNIT CAF120-RELATED"/>
    <property type="match status" value="1"/>
</dbReference>
<evidence type="ECO:0000313" key="9">
    <source>
        <dbReference type="Proteomes" id="UP001161247"/>
    </source>
</evidence>
<name>A0AAV1DHS3_OLDCO</name>
<accession>A0AAV1DHS3</accession>
<dbReference type="PROSITE" id="PS00107">
    <property type="entry name" value="PROTEIN_KINASE_ATP"/>
    <property type="match status" value="1"/>
</dbReference>
<proteinExistence type="inferred from homology"/>
<keyword evidence="4 5" id="KW-0067">ATP-binding</keyword>
<evidence type="ECO:0000313" key="8">
    <source>
        <dbReference type="EMBL" id="CAI9107414.1"/>
    </source>
</evidence>
<sequence>MSGWWKIAKLGQGSYASVFQACNESLSCVAVKSVDYNDHHGYASLEKEGQILAQLNGTPNVVQYFGEDFSIENGRGVYSLLLEYSPVGSFYDLMKNTYSQGQRFPETHIACYASMLLTGLAGIHSKGIVHCDLKPANILVFPAVYGGGLTSQLKLADFGVARRVSEKEPLLVYDSEGRMNYTRTSLPYASPESLRSGRHNTCTDIWSLGCIVADLITGKRVWKYKDDAELIDQILHGTIDLPGSFSNKDRVDFLRRCLARNLKERWSAQELLNHDFIVKNLKIMAEVHGVDLNGKQNQNPSQKNPFQRVSNMHLFTEPEEPQPQQQQKNPFERFPARPDQFSCEALVNNRLGV</sequence>
<organism evidence="8 9">
    <name type="scientific">Oldenlandia corymbosa var. corymbosa</name>
    <dbReference type="NCBI Taxonomy" id="529605"/>
    <lineage>
        <taxon>Eukaryota</taxon>
        <taxon>Viridiplantae</taxon>
        <taxon>Streptophyta</taxon>
        <taxon>Embryophyta</taxon>
        <taxon>Tracheophyta</taxon>
        <taxon>Spermatophyta</taxon>
        <taxon>Magnoliopsida</taxon>
        <taxon>eudicotyledons</taxon>
        <taxon>Gunneridae</taxon>
        <taxon>Pentapetalae</taxon>
        <taxon>asterids</taxon>
        <taxon>lamiids</taxon>
        <taxon>Gentianales</taxon>
        <taxon>Rubiaceae</taxon>
        <taxon>Rubioideae</taxon>
        <taxon>Spermacoceae</taxon>
        <taxon>Hedyotis-Oldenlandia complex</taxon>
        <taxon>Oldenlandia</taxon>
    </lineage>
</organism>
<evidence type="ECO:0000256" key="3">
    <source>
        <dbReference type="ARBA" id="ARBA00022777"/>
    </source>
</evidence>
<dbReference type="EMBL" id="OX459122">
    <property type="protein sequence ID" value="CAI9107414.1"/>
    <property type="molecule type" value="Genomic_DNA"/>
</dbReference>
<dbReference type="GO" id="GO:0005524">
    <property type="term" value="F:ATP binding"/>
    <property type="evidence" value="ECO:0007669"/>
    <property type="project" value="UniProtKB-UniRule"/>
</dbReference>
<protein>
    <submittedName>
        <fullName evidence="8">OLC1v1006763C1</fullName>
    </submittedName>
</protein>
<evidence type="ECO:0000256" key="1">
    <source>
        <dbReference type="ARBA" id="ARBA00022679"/>
    </source>
</evidence>
<dbReference type="SUPFAM" id="SSF56112">
    <property type="entry name" value="Protein kinase-like (PK-like)"/>
    <property type="match status" value="1"/>
</dbReference>
<dbReference type="PROSITE" id="PS00108">
    <property type="entry name" value="PROTEIN_KINASE_ST"/>
    <property type="match status" value="1"/>
</dbReference>